<sequence length="88" mass="9320">MTGSGGTPQRPHFSYGRFVTLVLGSGVLVLVVGTPIILALAHWSPVAGLVAALIVVIAMIAVIGWIARRIIGSYERRVRDLDEGISNP</sequence>
<organism evidence="2 3">
    <name type="scientific">Gordonia otitidis (strain DSM 44809 / CCUG 52243 / JCM 12355 / NBRC 100426 / IFM 10032)</name>
    <dbReference type="NCBI Taxonomy" id="1108044"/>
    <lineage>
        <taxon>Bacteria</taxon>
        <taxon>Bacillati</taxon>
        <taxon>Actinomycetota</taxon>
        <taxon>Actinomycetes</taxon>
        <taxon>Mycobacteriales</taxon>
        <taxon>Gordoniaceae</taxon>
        <taxon>Gordonia</taxon>
    </lineage>
</organism>
<accession>H5TQT4</accession>
<evidence type="ECO:0000313" key="3">
    <source>
        <dbReference type="Proteomes" id="UP000005038"/>
    </source>
</evidence>
<keyword evidence="1" id="KW-1133">Transmembrane helix</keyword>
<keyword evidence="1" id="KW-0812">Transmembrane</keyword>
<feature type="transmembrane region" description="Helical" evidence="1">
    <location>
        <begin position="46"/>
        <end position="67"/>
    </location>
</feature>
<proteinExistence type="predicted"/>
<dbReference type="AlphaFoldDB" id="H5TQT4"/>
<name>H5TQT4_GORO1</name>
<dbReference type="Proteomes" id="UP000005038">
    <property type="component" value="Unassembled WGS sequence"/>
</dbReference>
<dbReference type="EMBL" id="BAFB01000184">
    <property type="protein sequence ID" value="GAB35842.1"/>
    <property type="molecule type" value="Genomic_DNA"/>
</dbReference>
<evidence type="ECO:0000313" key="2">
    <source>
        <dbReference type="EMBL" id="GAB35842.1"/>
    </source>
</evidence>
<keyword evidence="3" id="KW-1185">Reference proteome</keyword>
<protein>
    <submittedName>
        <fullName evidence="2">Uncharacterized protein</fullName>
    </submittedName>
</protein>
<feature type="transmembrane region" description="Helical" evidence="1">
    <location>
        <begin position="18"/>
        <end position="40"/>
    </location>
</feature>
<dbReference type="RefSeq" id="WP_007240047.1">
    <property type="nucleotide sequence ID" value="NZ_BAFB01000184.1"/>
</dbReference>
<keyword evidence="1" id="KW-0472">Membrane</keyword>
<evidence type="ECO:0000256" key="1">
    <source>
        <dbReference type="SAM" id="Phobius"/>
    </source>
</evidence>
<reference evidence="2" key="1">
    <citation type="submission" date="2012-02" db="EMBL/GenBank/DDBJ databases">
        <title>Whole genome shotgun sequence of Gordonia otitidis NBRC 100426.</title>
        <authorList>
            <person name="Yoshida I."/>
            <person name="Hosoyama A."/>
            <person name="Tsuchikane K."/>
            <person name="Katsumata H."/>
            <person name="Yamazaki S."/>
            <person name="Fujita N."/>
        </authorList>
    </citation>
    <scope>NUCLEOTIDE SEQUENCE [LARGE SCALE GENOMIC DNA]</scope>
    <source>
        <strain evidence="2">NBRC 100426</strain>
    </source>
</reference>
<gene>
    <name evidence="2" type="ORF">GOOTI_184_00340</name>
</gene>
<dbReference type="STRING" id="1108044.GOOTI_184_00340"/>
<comment type="caution">
    <text evidence="2">The sequence shown here is derived from an EMBL/GenBank/DDBJ whole genome shotgun (WGS) entry which is preliminary data.</text>
</comment>